<dbReference type="Proteomes" id="UP001189429">
    <property type="component" value="Unassembled WGS sequence"/>
</dbReference>
<dbReference type="EMBL" id="CAUYUJ010011780">
    <property type="protein sequence ID" value="CAK0832576.1"/>
    <property type="molecule type" value="Genomic_DNA"/>
</dbReference>
<gene>
    <name evidence="1" type="ORF">PCOR1329_LOCUS30558</name>
</gene>
<comment type="caution">
    <text evidence="1">The sequence shown here is derived from an EMBL/GenBank/DDBJ whole genome shotgun (WGS) entry which is preliminary data.</text>
</comment>
<organism evidence="1 2">
    <name type="scientific">Prorocentrum cordatum</name>
    <dbReference type="NCBI Taxonomy" id="2364126"/>
    <lineage>
        <taxon>Eukaryota</taxon>
        <taxon>Sar</taxon>
        <taxon>Alveolata</taxon>
        <taxon>Dinophyceae</taxon>
        <taxon>Prorocentrales</taxon>
        <taxon>Prorocentraceae</taxon>
        <taxon>Prorocentrum</taxon>
    </lineage>
</organism>
<sequence length="217" mass="23883">MEAPQTRRGDIRADHSGLPEEVLRARMQVRGQLRGELEDQSLRQLRSCAEKFVLKEAGDALRRRGALAAGDVEDADPALPEGAQAAAMASLLRMRQHRHLSDSLRRQFQDAVRAGAAVEGGLADASDARTTARSAVQPRAEPGALNLPNGRLVLGLPRRHAFQYRRRQGQAGHQRAKQAAIFRCVPRALAVELQLERLHLAFSATTRLRAAAWRRSG</sequence>
<protein>
    <submittedName>
        <fullName evidence="1">Uncharacterized protein</fullName>
    </submittedName>
</protein>
<proteinExistence type="predicted"/>
<name>A0ABN9SLB8_9DINO</name>
<keyword evidence="2" id="KW-1185">Reference proteome</keyword>
<accession>A0ABN9SLB8</accession>
<reference evidence="1" key="1">
    <citation type="submission" date="2023-10" db="EMBL/GenBank/DDBJ databases">
        <authorList>
            <person name="Chen Y."/>
            <person name="Shah S."/>
            <person name="Dougan E. K."/>
            <person name="Thang M."/>
            <person name="Chan C."/>
        </authorList>
    </citation>
    <scope>NUCLEOTIDE SEQUENCE [LARGE SCALE GENOMIC DNA]</scope>
</reference>
<evidence type="ECO:0000313" key="2">
    <source>
        <dbReference type="Proteomes" id="UP001189429"/>
    </source>
</evidence>
<evidence type="ECO:0000313" key="1">
    <source>
        <dbReference type="EMBL" id="CAK0832576.1"/>
    </source>
</evidence>